<feature type="region of interest" description="Disordered" evidence="5">
    <location>
        <begin position="57"/>
        <end position="97"/>
    </location>
</feature>
<organism evidence="8">
    <name type="scientific">Arundo donax</name>
    <name type="common">Giant reed</name>
    <name type="synonym">Donax arundinaceus</name>
    <dbReference type="NCBI Taxonomy" id="35708"/>
    <lineage>
        <taxon>Eukaryota</taxon>
        <taxon>Viridiplantae</taxon>
        <taxon>Streptophyta</taxon>
        <taxon>Embryophyta</taxon>
        <taxon>Tracheophyta</taxon>
        <taxon>Spermatophyta</taxon>
        <taxon>Magnoliopsida</taxon>
        <taxon>Liliopsida</taxon>
        <taxon>Poales</taxon>
        <taxon>Poaceae</taxon>
        <taxon>PACMAD clade</taxon>
        <taxon>Arundinoideae</taxon>
        <taxon>Arundineae</taxon>
        <taxon>Arundo</taxon>
    </lineage>
</organism>
<dbReference type="PROSITE" id="PS50090">
    <property type="entry name" value="MYB_LIKE"/>
    <property type="match status" value="1"/>
</dbReference>
<evidence type="ECO:0000256" key="4">
    <source>
        <dbReference type="ARBA" id="ARBA00023242"/>
    </source>
</evidence>
<evidence type="ECO:0000256" key="5">
    <source>
        <dbReference type="SAM" id="MobiDB-lite"/>
    </source>
</evidence>
<dbReference type="InterPro" id="IPR009057">
    <property type="entry name" value="Homeodomain-like_sf"/>
</dbReference>
<evidence type="ECO:0000259" key="6">
    <source>
        <dbReference type="PROSITE" id="PS50090"/>
    </source>
</evidence>
<accession>A0A0A9CTC7</accession>
<dbReference type="EMBL" id="GBRH01221285">
    <property type="protein sequence ID" value="JAD76610.1"/>
    <property type="molecule type" value="Transcribed_RNA"/>
</dbReference>
<dbReference type="AlphaFoldDB" id="A0A0A9CTC7"/>
<dbReference type="PANTHER" id="PTHR43952:SF61">
    <property type="entry name" value="OS12G0522516 PROTEIN"/>
    <property type="match status" value="1"/>
</dbReference>
<name>A0A0A9CTC7_ARUDO</name>
<dbReference type="InterPro" id="IPR044636">
    <property type="entry name" value="RADIALIS-like"/>
</dbReference>
<dbReference type="GO" id="GO:0003700">
    <property type="term" value="F:DNA-binding transcription factor activity"/>
    <property type="evidence" value="ECO:0007669"/>
    <property type="project" value="InterPro"/>
</dbReference>
<feature type="domain" description="SANT" evidence="7">
    <location>
        <begin position="1"/>
        <end position="48"/>
    </location>
</feature>
<dbReference type="SUPFAM" id="SSF46689">
    <property type="entry name" value="Homeodomain-like"/>
    <property type="match status" value="1"/>
</dbReference>
<evidence type="ECO:0000256" key="1">
    <source>
        <dbReference type="ARBA" id="ARBA00004123"/>
    </source>
</evidence>
<keyword evidence="2" id="KW-0805">Transcription regulation</keyword>
<dbReference type="Pfam" id="PF23082">
    <property type="entry name" value="Myb_DNA-binding_2"/>
    <property type="match status" value="1"/>
</dbReference>
<sequence>MSSSWTANQNKLFERALATYDRDTPDRWQNVARAVGGGKSAEEVKRHYDKLLKDLQHIESEGDRRGSHHWSSGGSSSNSNSCGSANEDQRMRYLKMQ</sequence>
<evidence type="ECO:0000256" key="2">
    <source>
        <dbReference type="ARBA" id="ARBA00023015"/>
    </source>
</evidence>
<feature type="compositionally biased region" description="Low complexity" evidence="5">
    <location>
        <begin position="69"/>
        <end position="84"/>
    </location>
</feature>
<proteinExistence type="predicted"/>
<reference evidence="8" key="2">
    <citation type="journal article" date="2015" name="Data Brief">
        <title>Shoot transcriptome of the giant reed, Arundo donax.</title>
        <authorList>
            <person name="Barrero R.A."/>
            <person name="Guerrero F.D."/>
            <person name="Moolhuijzen P."/>
            <person name="Goolsby J.A."/>
            <person name="Tidwell J."/>
            <person name="Bellgard S.E."/>
            <person name="Bellgard M.I."/>
        </authorList>
    </citation>
    <scope>NUCLEOTIDE SEQUENCE</scope>
    <source>
        <tissue evidence="8">Shoot tissue taken approximately 20 cm above the soil surface</tissue>
    </source>
</reference>
<keyword evidence="4" id="KW-0539">Nucleus</keyword>
<feature type="domain" description="Myb-like" evidence="6">
    <location>
        <begin position="1"/>
        <end position="52"/>
    </location>
</feature>
<dbReference type="CDD" id="cd00167">
    <property type="entry name" value="SANT"/>
    <property type="match status" value="1"/>
</dbReference>
<evidence type="ECO:0000313" key="8">
    <source>
        <dbReference type="EMBL" id="JAD76610.1"/>
    </source>
</evidence>
<dbReference type="InterPro" id="IPR017884">
    <property type="entry name" value="SANT_dom"/>
</dbReference>
<comment type="subcellular location">
    <subcellularLocation>
        <location evidence="1">Nucleus</location>
    </subcellularLocation>
</comment>
<dbReference type="PANTHER" id="PTHR43952">
    <property type="entry name" value="MYB FAMILY TRANSCRIPTION FACTOR-RELATED"/>
    <property type="match status" value="1"/>
</dbReference>
<dbReference type="InterPro" id="IPR001005">
    <property type="entry name" value="SANT/Myb"/>
</dbReference>
<reference evidence="8" key="1">
    <citation type="submission" date="2014-09" db="EMBL/GenBank/DDBJ databases">
        <authorList>
            <person name="Magalhaes I.L.F."/>
            <person name="Oliveira U."/>
            <person name="Santos F.R."/>
            <person name="Vidigal T.H.D.A."/>
            <person name="Brescovit A.D."/>
            <person name="Santos A.J."/>
        </authorList>
    </citation>
    <scope>NUCLEOTIDE SEQUENCE</scope>
    <source>
        <tissue evidence="8">Shoot tissue taken approximately 20 cm above the soil surface</tissue>
    </source>
</reference>
<keyword evidence="3" id="KW-0804">Transcription</keyword>
<dbReference type="PROSITE" id="PS51293">
    <property type="entry name" value="SANT"/>
    <property type="match status" value="1"/>
</dbReference>
<dbReference type="FunFam" id="1.10.10.60:FF:000154">
    <property type="entry name" value="Transcription factor SRM1"/>
    <property type="match status" value="1"/>
</dbReference>
<protein>
    <submittedName>
        <fullName evidence="8">Uncharacterized protein</fullName>
    </submittedName>
</protein>
<dbReference type="SMART" id="SM00717">
    <property type="entry name" value="SANT"/>
    <property type="match status" value="1"/>
</dbReference>
<evidence type="ECO:0000259" key="7">
    <source>
        <dbReference type="PROSITE" id="PS51293"/>
    </source>
</evidence>
<evidence type="ECO:0000256" key="3">
    <source>
        <dbReference type="ARBA" id="ARBA00023163"/>
    </source>
</evidence>
<dbReference type="GO" id="GO:0005634">
    <property type="term" value="C:nucleus"/>
    <property type="evidence" value="ECO:0007669"/>
    <property type="project" value="UniProtKB-SubCell"/>
</dbReference>
<dbReference type="Gene3D" id="1.10.10.60">
    <property type="entry name" value="Homeodomain-like"/>
    <property type="match status" value="1"/>
</dbReference>